<feature type="binding site" description="via carbamate group" evidence="4">
    <location>
        <position position="145"/>
    </location>
    <ligand>
        <name>Zn(2+)</name>
        <dbReference type="ChEBI" id="CHEBI:29105"/>
        <label>2</label>
    </ligand>
</feature>
<proteinExistence type="inferred from homology"/>
<dbReference type="AlphaFoldDB" id="A0A1Y3PIK1"/>
<dbReference type="InterPro" id="IPR001559">
    <property type="entry name" value="Phosphotriesterase"/>
</dbReference>
<feature type="binding site" evidence="4">
    <location>
        <position position="178"/>
    </location>
    <ligand>
        <name>Zn(2+)</name>
        <dbReference type="ChEBI" id="CHEBI:29105"/>
        <label>2</label>
    </ligand>
</feature>
<dbReference type="Pfam" id="PF02126">
    <property type="entry name" value="PTE"/>
    <property type="match status" value="1"/>
</dbReference>
<dbReference type="EMBL" id="LZRT01000142">
    <property type="protein sequence ID" value="OUM84139.1"/>
    <property type="molecule type" value="Genomic_DNA"/>
</dbReference>
<dbReference type="PANTHER" id="PTHR10819">
    <property type="entry name" value="PHOSPHOTRIESTERASE-RELATED"/>
    <property type="match status" value="1"/>
</dbReference>
<dbReference type="SUPFAM" id="SSF51556">
    <property type="entry name" value="Metallo-dependent hydrolases"/>
    <property type="match status" value="1"/>
</dbReference>
<feature type="modified residue" description="N6-carboxylysine" evidence="3 5">
    <location>
        <position position="145"/>
    </location>
</feature>
<evidence type="ECO:0000256" key="4">
    <source>
        <dbReference type="PIRSR" id="PIRSR601559-51"/>
    </source>
</evidence>
<dbReference type="PIRSF" id="PIRSF016839">
    <property type="entry name" value="PhP"/>
    <property type="match status" value="1"/>
</dbReference>
<keyword evidence="2" id="KW-0378">Hydrolase</keyword>
<reference evidence="7" key="1">
    <citation type="submission" date="2016-06" db="EMBL/GenBank/DDBJ databases">
        <authorList>
            <person name="Nascimento L."/>
            <person name="Pereira R.V."/>
            <person name="Martins L.F."/>
            <person name="Quaggio R.B."/>
            <person name="Silva A.M."/>
            <person name="Setubal J.C."/>
        </authorList>
    </citation>
    <scope>NUCLEOTIDE SEQUENCE [LARGE SCALE GENOMIC DNA]</scope>
</reference>
<dbReference type="Gene3D" id="3.20.20.140">
    <property type="entry name" value="Metal-dependent hydrolases"/>
    <property type="match status" value="1"/>
</dbReference>
<dbReference type="InterPro" id="IPR032466">
    <property type="entry name" value="Metal_Hydrolase"/>
</dbReference>
<evidence type="ECO:0000256" key="3">
    <source>
        <dbReference type="PIRSR" id="PIRSR601559-50"/>
    </source>
</evidence>
<keyword evidence="1 4" id="KW-0479">Metal-binding</keyword>
<evidence type="ECO:0000313" key="6">
    <source>
        <dbReference type="EMBL" id="OUM84139.1"/>
    </source>
</evidence>
<gene>
    <name evidence="6" type="ORF">BAA01_04180</name>
</gene>
<organism evidence="6 7">
    <name type="scientific">Bacillus thermozeamaize</name>
    <dbReference type="NCBI Taxonomy" id="230954"/>
    <lineage>
        <taxon>Bacteria</taxon>
        <taxon>Bacillati</taxon>
        <taxon>Bacillota</taxon>
        <taxon>Bacilli</taxon>
        <taxon>Bacillales</taxon>
        <taxon>Bacillaceae</taxon>
        <taxon>Bacillus</taxon>
    </lineage>
</organism>
<evidence type="ECO:0000313" key="7">
    <source>
        <dbReference type="Proteomes" id="UP000196475"/>
    </source>
</evidence>
<dbReference type="CDD" id="cd00530">
    <property type="entry name" value="PTE"/>
    <property type="match status" value="1"/>
</dbReference>
<dbReference type="PANTHER" id="PTHR10819:SF3">
    <property type="entry name" value="PHOSPHOTRIESTERASE-RELATED PROTEIN"/>
    <property type="match status" value="1"/>
</dbReference>
<feature type="binding site" evidence="4">
    <location>
        <position position="266"/>
    </location>
    <ligand>
        <name>Zn(2+)</name>
        <dbReference type="ChEBI" id="CHEBI:29105"/>
        <label>1</label>
    </ligand>
</feature>
<dbReference type="GO" id="GO:0016787">
    <property type="term" value="F:hydrolase activity"/>
    <property type="evidence" value="ECO:0007669"/>
    <property type="project" value="UniProtKB-KW"/>
</dbReference>
<evidence type="ECO:0000256" key="5">
    <source>
        <dbReference type="PROSITE-ProRule" id="PRU00679"/>
    </source>
</evidence>
<name>A0A1Y3PIK1_9BACI</name>
<evidence type="ECO:0000256" key="2">
    <source>
        <dbReference type="ARBA" id="ARBA00022801"/>
    </source>
</evidence>
<dbReference type="PROSITE" id="PS51347">
    <property type="entry name" value="PHOSPHOTRIESTERASE_2"/>
    <property type="match status" value="1"/>
</dbReference>
<dbReference type="Proteomes" id="UP000196475">
    <property type="component" value="Unassembled WGS sequence"/>
</dbReference>
<sequence length="328" mass="36222">MTPNVRTVTGEISPEQLGVTLMHEHFLFGYPGYAGDVTLGPFRHEEAMQACLAVAERLKSHGVKTVVDATTNEAGRNPEFLRELSERSGLQIVCSTGYYYEGEGAPAYFKFRRAFSDIQQEVYEMMMTEITVGIAGTGIKAGVIKLASSKGQITDYEQVFFRAAARVQRETGVPIITHTQEGTMGPEQAELLISEGADPGRIMIGHMDGSTDLSYHLRTLKKGVLIAFDRIGLQKVVGMPMDEERLACLFGLIGAGYDNRLMLSHDTITVWLGRPYTPNEVAKKLLAHWTPTHLFENILPALRRGGVTEASIQKMLVENPKRLFGGNQ</sequence>
<evidence type="ECO:0000256" key="1">
    <source>
        <dbReference type="ARBA" id="ARBA00022723"/>
    </source>
</evidence>
<comment type="cofactor">
    <cofactor evidence="4">
        <name>a divalent metal cation</name>
        <dbReference type="ChEBI" id="CHEBI:60240"/>
    </cofactor>
    <text evidence="4">Binds 2 divalent metal cations per subunit.</text>
</comment>
<feature type="binding site" evidence="4">
    <location>
        <position position="206"/>
    </location>
    <ligand>
        <name>Zn(2+)</name>
        <dbReference type="ChEBI" id="CHEBI:29105"/>
        <label>2</label>
    </ligand>
</feature>
<feature type="binding site" description="via carbamate group" evidence="4">
    <location>
        <position position="145"/>
    </location>
    <ligand>
        <name>Zn(2+)</name>
        <dbReference type="ChEBI" id="CHEBI:29105"/>
        <label>1</label>
    </ligand>
</feature>
<comment type="similarity">
    <text evidence="5">Belongs to the metallo-dependent hydrolases superfamily. Phosphotriesterase family.</text>
</comment>
<comment type="caution">
    <text evidence="6">The sequence shown here is derived from an EMBL/GenBank/DDBJ whole genome shotgun (WGS) entry which is preliminary data.</text>
</comment>
<dbReference type="GO" id="GO:0008270">
    <property type="term" value="F:zinc ion binding"/>
    <property type="evidence" value="ECO:0007669"/>
    <property type="project" value="InterPro"/>
</dbReference>
<feature type="binding site" evidence="4">
    <location>
        <position position="25"/>
    </location>
    <ligand>
        <name>Zn(2+)</name>
        <dbReference type="ChEBI" id="CHEBI:29105"/>
        <label>1</label>
    </ligand>
</feature>
<feature type="binding site" evidence="4">
    <location>
        <position position="23"/>
    </location>
    <ligand>
        <name>Zn(2+)</name>
        <dbReference type="ChEBI" id="CHEBI:29105"/>
        <label>1</label>
    </ligand>
</feature>
<protein>
    <submittedName>
        <fullName evidence="6">Phosphotriesterase</fullName>
    </submittedName>
</protein>
<accession>A0A1Y3PIK1</accession>